<organism evidence="2 3">
    <name type="scientific">Pycnococcus provasolii</name>
    <dbReference type="NCBI Taxonomy" id="41880"/>
    <lineage>
        <taxon>Eukaryota</taxon>
        <taxon>Viridiplantae</taxon>
        <taxon>Chlorophyta</taxon>
        <taxon>Pseudoscourfieldiophyceae</taxon>
        <taxon>Pseudoscourfieldiales</taxon>
        <taxon>Pycnococcaceae</taxon>
        <taxon>Pycnococcus</taxon>
    </lineage>
</organism>
<evidence type="ECO:0000313" key="3">
    <source>
        <dbReference type="Proteomes" id="UP000660262"/>
    </source>
</evidence>
<evidence type="ECO:0000256" key="1">
    <source>
        <dbReference type="SAM" id="MobiDB-lite"/>
    </source>
</evidence>
<sequence>MNREYSKSRSNAAKAENGEDVPFGTPRSVHLRFHDPETGEYNGITSESSPQPMSNDTNLERAKSSHYIEDDEHNKNGRWRSSRFAKPDFAARFGAPLAAMRGPRRDDEHNDKAWMIPYAVAGPSLWCAAAASLAIGGAAHADHNRRAVGALFAGCIMCEKMNNISETRFS</sequence>
<gene>
    <name evidence="2" type="ORF">PPROV_001096000</name>
</gene>
<reference evidence="2" key="1">
    <citation type="submission" date="2020-10" db="EMBL/GenBank/DDBJ databases">
        <title>Unveiling of a novel bifunctional photoreceptor, Dualchrome1, isolated from a cosmopolitan green alga.</title>
        <authorList>
            <person name="Suzuki S."/>
            <person name="Kawachi M."/>
        </authorList>
    </citation>
    <scope>NUCLEOTIDE SEQUENCE</scope>
    <source>
        <strain evidence="2">NIES 2893</strain>
    </source>
</reference>
<dbReference type="EMBL" id="BNJQ01000039">
    <property type="protein sequence ID" value="GHP12232.1"/>
    <property type="molecule type" value="Genomic_DNA"/>
</dbReference>
<comment type="caution">
    <text evidence="2">The sequence shown here is derived from an EMBL/GenBank/DDBJ whole genome shotgun (WGS) entry which is preliminary data.</text>
</comment>
<name>A0A830HYB0_9CHLO</name>
<feature type="compositionally biased region" description="Polar residues" evidence="1">
    <location>
        <begin position="43"/>
        <end position="57"/>
    </location>
</feature>
<accession>A0A830HYB0</accession>
<keyword evidence="3" id="KW-1185">Reference proteome</keyword>
<dbReference type="AlphaFoldDB" id="A0A830HYB0"/>
<protein>
    <submittedName>
        <fullName evidence="2">Uncharacterized protein</fullName>
    </submittedName>
</protein>
<dbReference type="Proteomes" id="UP000660262">
    <property type="component" value="Unassembled WGS sequence"/>
</dbReference>
<evidence type="ECO:0000313" key="2">
    <source>
        <dbReference type="EMBL" id="GHP12232.1"/>
    </source>
</evidence>
<feature type="region of interest" description="Disordered" evidence="1">
    <location>
        <begin position="1"/>
        <end position="58"/>
    </location>
</feature>
<proteinExistence type="predicted"/>